<organism evidence="1 2">
    <name type="scientific">Bradyrhizobium zhanjiangense</name>
    <dbReference type="NCBI Taxonomy" id="1325107"/>
    <lineage>
        <taxon>Bacteria</taxon>
        <taxon>Pseudomonadati</taxon>
        <taxon>Pseudomonadota</taxon>
        <taxon>Alphaproteobacteria</taxon>
        <taxon>Hyphomicrobiales</taxon>
        <taxon>Nitrobacteraceae</taxon>
        <taxon>Bradyrhizobium</taxon>
    </lineage>
</organism>
<gene>
    <name evidence="1" type="ORF">EAS61_34030</name>
</gene>
<accession>A0A4V1KUX9</accession>
<name>A0A4V1KUX9_9BRAD</name>
<sequence>MRDEPNAFEKIFGHFAKRLHDAPGAARLARLAQTAKRIPEPLLDDLAALILQLDDVQLVDGDVALNLIEVGFCDVRYTDAVAFASALKTRLQGYVDDPRVASNARGDFRDRVAWWHMALSRAAELCRWPAFLLMEK</sequence>
<comment type="caution">
    <text evidence="1">The sequence shown here is derived from an EMBL/GenBank/DDBJ whole genome shotgun (WGS) entry which is preliminary data.</text>
</comment>
<evidence type="ECO:0000313" key="1">
    <source>
        <dbReference type="EMBL" id="RXG86143.1"/>
    </source>
</evidence>
<proteinExistence type="predicted"/>
<dbReference type="Proteomes" id="UP000290174">
    <property type="component" value="Unassembled WGS sequence"/>
</dbReference>
<dbReference type="RefSeq" id="WP_128932498.1">
    <property type="nucleotide sequence ID" value="NZ_CP022221.1"/>
</dbReference>
<reference evidence="1 2" key="1">
    <citation type="submission" date="2018-11" db="EMBL/GenBank/DDBJ databases">
        <title>Bradyrhizobium sp. nov., isolated from effective nodules of peanut in China.</title>
        <authorList>
            <person name="Li Y."/>
        </authorList>
    </citation>
    <scope>NUCLEOTIDE SEQUENCE [LARGE SCALE GENOMIC DNA]</scope>
    <source>
        <strain evidence="1 2">CCBAU 51770</strain>
    </source>
</reference>
<protein>
    <submittedName>
        <fullName evidence="1">Uncharacterized protein</fullName>
    </submittedName>
</protein>
<evidence type="ECO:0000313" key="2">
    <source>
        <dbReference type="Proteomes" id="UP000290174"/>
    </source>
</evidence>
<dbReference type="AlphaFoldDB" id="A0A4V1KUX9"/>
<dbReference type="EMBL" id="RKMK01000050">
    <property type="protein sequence ID" value="RXG86143.1"/>
    <property type="molecule type" value="Genomic_DNA"/>
</dbReference>